<dbReference type="InterPro" id="IPR051503">
    <property type="entry name" value="ComplSys_Reg/VirEntry_Med"/>
</dbReference>
<name>A0AAN7S707_MYCAM</name>
<dbReference type="AlphaFoldDB" id="A0AAN7S707"/>
<evidence type="ECO:0000256" key="8">
    <source>
        <dbReference type="PROSITE-ProRule" id="PRU00302"/>
    </source>
</evidence>
<keyword evidence="6 8" id="KW-1015">Disulfide bond</keyword>
<organism evidence="10 11">
    <name type="scientific">Mycteria americana</name>
    <name type="common">Wood stork</name>
    <dbReference type="NCBI Taxonomy" id="33587"/>
    <lineage>
        <taxon>Eukaryota</taxon>
        <taxon>Metazoa</taxon>
        <taxon>Chordata</taxon>
        <taxon>Craniata</taxon>
        <taxon>Vertebrata</taxon>
        <taxon>Euteleostomi</taxon>
        <taxon>Archelosauria</taxon>
        <taxon>Archosauria</taxon>
        <taxon>Dinosauria</taxon>
        <taxon>Saurischia</taxon>
        <taxon>Theropoda</taxon>
        <taxon>Coelurosauria</taxon>
        <taxon>Aves</taxon>
        <taxon>Neognathae</taxon>
        <taxon>Neoaves</taxon>
        <taxon>Aequornithes</taxon>
        <taxon>Ciconiiformes</taxon>
        <taxon>Ciconiidae</taxon>
        <taxon>Mycteria</taxon>
    </lineage>
</organism>
<feature type="disulfide bond" evidence="8">
    <location>
        <begin position="79"/>
        <end position="122"/>
    </location>
</feature>
<feature type="domain" description="Sushi" evidence="9">
    <location>
        <begin position="390"/>
        <end position="449"/>
    </location>
</feature>
<feature type="domain" description="Sushi" evidence="9">
    <location>
        <begin position="77"/>
        <end position="135"/>
    </location>
</feature>
<feature type="domain" description="Sushi" evidence="9">
    <location>
        <begin position="138"/>
        <end position="196"/>
    </location>
</feature>
<proteinExistence type="predicted"/>
<keyword evidence="7" id="KW-0325">Glycoprotein</keyword>
<feature type="disulfide bond" evidence="8">
    <location>
        <begin position="513"/>
        <end position="556"/>
    </location>
</feature>
<accession>A0AAN7S707</accession>
<dbReference type="InterPro" id="IPR035976">
    <property type="entry name" value="Sushi/SCR/CCP_sf"/>
</dbReference>
<feature type="domain" description="Sushi" evidence="9">
    <location>
        <begin position="763"/>
        <end position="822"/>
    </location>
</feature>
<evidence type="ECO:0000256" key="4">
    <source>
        <dbReference type="ARBA" id="ARBA00022729"/>
    </source>
</evidence>
<evidence type="ECO:0000256" key="7">
    <source>
        <dbReference type="ARBA" id="ARBA00023180"/>
    </source>
</evidence>
<feature type="disulfide bond" evidence="8">
    <location>
        <begin position="705"/>
        <end position="748"/>
    </location>
</feature>
<dbReference type="FunFam" id="2.10.70.10:FF:000026">
    <property type="entry name" value="Complement inhibitory factor H"/>
    <property type="match status" value="3"/>
</dbReference>
<keyword evidence="2" id="KW-0964">Secreted</keyword>
<reference evidence="10 11" key="1">
    <citation type="journal article" date="2023" name="J. Hered.">
        <title>Chromosome-level genome of the wood stork (Mycteria americana) provides insight into avian chromosome evolution.</title>
        <authorList>
            <person name="Flamio R. Jr."/>
            <person name="Ramstad K.M."/>
        </authorList>
    </citation>
    <scope>NUCLEOTIDE SEQUENCE [LARGE SCALE GENOMIC DNA]</scope>
    <source>
        <strain evidence="10">JAX WOST 10</strain>
    </source>
</reference>
<evidence type="ECO:0000256" key="3">
    <source>
        <dbReference type="ARBA" id="ARBA00022659"/>
    </source>
</evidence>
<evidence type="ECO:0000259" key="9">
    <source>
        <dbReference type="PROSITE" id="PS50923"/>
    </source>
</evidence>
<dbReference type="PANTHER" id="PTHR45785:SF7">
    <property type="entry name" value="COMPLEMENT FACTOR H"/>
    <property type="match status" value="1"/>
</dbReference>
<dbReference type="PANTHER" id="PTHR45785">
    <property type="entry name" value="COMPLEMENT FACTOR H-RELATED"/>
    <property type="match status" value="1"/>
</dbReference>
<dbReference type="Pfam" id="PF00084">
    <property type="entry name" value="Sushi"/>
    <property type="match status" value="12"/>
</dbReference>
<dbReference type="FunFam" id="2.10.70.10:FF:000060">
    <property type="entry name" value="Complement inhibitory factor H"/>
    <property type="match status" value="3"/>
</dbReference>
<keyword evidence="5" id="KW-0677">Repeat</keyword>
<comment type="subcellular location">
    <subcellularLocation>
        <location evidence="1">Secreted</location>
    </subcellularLocation>
</comment>
<evidence type="ECO:0000256" key="6">
    <source>
        <dbReference type="ARBA" id="ARBA00023157"/>
    </source>
</evidence>
<feature type="disulfide bond" evidence="8">
    <location>
        <begin position="332"/>
        <end position="375"/>
    </location>
</feature>
<dbReference type="GO" id="GO:0005576">
    <property type="term" value="C:extracellular region"/>
    <property type="evidence" value="ECO:0007669"/>
    <property type="project" value="UniProtKB-SubCell"/>
</dbReference>
<dbReference type="CDD" id="cd00033">
    <property type="entry name" value="CCP"/>
    <property type="match status" value="10"/>
</dbReference>
<feature type="domain" description="Sushi" evidence="9">
    <location>
        <begin position="511"/>
        <end position="569"/>
    </location>
</feature>
<sequence>MAVRSHITRIGAASAGAACEDPPLIDFGEIVSGHKSAYKESDRVQYLCNPGYTLSGSERLTCHEKIWVPGPPQCLEMPCGSIPKVPNAQIEGRNKEMYEPGETIRYQCDAGFLTVGPPEIICREGNWTAPPFCEGKGGKCGPPPVIENGDLLSFPMQEYPQGTTLEYKCPSLYVLEGSQYITCTDGQWTSPPVCLVACAASEEDMGRNNVELKWVPERKLYVRSGDVIEFQCKRGYLEDPASSPFRAQCVEGTIEYPRCKPGKEPCDYPAIENGKLPDTLENHKTRYFPVRLGQYVDYHCNNGYSTPSGKPWVRMVCSERGWSPEPKCLKKCHAGQLKNGYVPRSPKDVYMEGERVKYVCDSGYHTEHEGGEVMCTKDDWTPPPRCIRKKTCQNINFDNGYLLRRGKTFPLQEKVPYSCHTGFVTPEGQERGMIQCQENGWTPLPKCINETCGPPPEIAGGKVQGVKKSRYLPGESARYQCWQGFEMTGASTVACQNGTWTELPKCKGKGGKCGPPPVIENGDLLSFPMQEYPQGTTLEYKCPSLYVLEGSQYITCTDGQWTSPPVCLVACAASEEDMGRNNVELKWVTGRKLYVRSGDVIEFQCKRGYLEDPASSPFRAQCTEGTIEYPRCKPGKEPCDYPAIENGKLPDTLENHKTRYFPVRLGQYVDYHCNNGYSTPSGKPWVRMVCSERGWSPEPKCLKKCHAGQLKNGYVPRSPKDVYMEGERVKYVCDSGYHTEHEGGEVMCTKDDWTPPPRCIRKKTCQNINFDNGYLLRRGKTFPLQEKVPYSCHTGFVTPEGQERGMIQCQENGWTPLPKCIRKGGKCGPPPVIENGDLLSFPMQEYPQGTTLEYKCPSLYVLEGSQYITCTDGQWTSPPVCLVACAASEEDMGRNNVELKWVPERKLYVRSGDVIEFQCKRGYLEDPASSPFRAQCMEGTIEYPRCKPGTLVGPHLEYSLQLWTRQYERHHRIIESLRLEKTSRII</sequence>
<feature type="domain" description="Sushi" evidence="9">
    <location>
        <begin position="825"/>
        <end position="883"/>
    </location>
</feature>
<evidence type="ECO:0000256" key="1">
    <source>
        <dbReference type="ARBA" id="ARBA00004613"/>
    </source>
</evidence>
<dbReference type="Gene3D" id="2.10.70.10">
    <property type="entry name" value="Complement Module, domain 1"/>
    <property type="match status" value="15"/>
</dbReference>
<dbReference type="PROSITE" id="PS50923">
    <property type="entry name" value="SUSHI"/>
    <property type="match status" value="10"/>
</dbReference>
<dbReference type="EMBL" id="JAUNZN010000006">
    <property type="protein sequence ID" value="KAK4820203.1"/>
    <property type="molecule type" value="Genomic_DNA"/>
</dbReference>
<dbReference type="FunFam" id="2.10.70.10:FF:000054">
    <property type="entry name" value="Complement inhibitory factor H"/>
    <property type="match status" value="2"/>
</dbReference>
<feature type="disulfide bond" evidence="8">
    <location>
        <begin position="19"/>
        <end position="62"/>
    </location>
</feature>
<dbReference type="SMART" id="SM00032">
    <property type="entry name" value="CCP"/>
    <property type="match status" value="15"/>
</dbReference>
<feature type="domain" description="Sushi" evidence="9">
    <location>
        <begin position="450"/>
        <end position="508"/>
    </location>
</feature>
<evidence type="ECO:0000313" key="11">
    <source>
        <dbReference type="Proteomes" id="UP001333110"/>
    </source>
</evidence>
<evidence type="ECO:0000256" key="2">
    <source>
        <dbReference type="ARBA" id="ARBA00022525"/>
    </source>
</evidence>
<keyword evidence="4" id="KW-0732">Signal</keyword>
<gene>
    <name evidence="10" type="ORF">QYF61_021708</name>
</gene>
<evidence type="ECO:0000313" key="10">
    <source>
        <dbReference type="EMBL" id="KAK4820203.1"/>
    </source>
</evidence>
<evidence type="ECO:0000256" key="5">
    <source>
        <dbReference type="ARBA" id="ARBA00022737"/>
    </source>
</evidence>
<comment type="caution">
    <text evidence="10">The sequence shown here is derived from an EMBL/GenBank/DDBJ whole genome shotgun (WGS) entry which is preliminary data.</text>
</comment>
<feature type="domain" description="Sushi" evidence="9">
    <location>
        <begin position="17"/>
        <end position="76"/>
    </location>
</feature>
<dbReference type="Proteomes" id="UP001333110">
    <property type="component" value="Unassembled WGS sequence"/>
</dbReference>
<dbReference type="InterPro" id="IPR000436">
    <property type="entry name" value="Sushi_SCR_CCP_dom"/>
</dbReference>
<comment type="caution">
    <text evidence="8">Lacks conserved residue(s) required for the propagation of feature annotation.</text>
</comment>
<keyword evidence="3 8" id="KW-0768">Sushi</keyword>
<feature type="domain" description="Sushi" evidence="9">
    <location>
        <begin position="330"/>
        <end position="388"/>
    </location>
</feature>
<feature type="disulfide bond" evidence="8">
    <location>
        <begin position="140"/>
        <end position="183"/>
    </location>
</feature>
<dbReference type="SUPFAM" id="SSF57535">
    <property type="entry name" value="Complement control module/SCR domain"/>
    <property type="match status" value="15"/>
</dbReference>
<feature type="disulfide bond" evidence="8">
    <location>
        <begin position="452"/>
        <end position="495"/>
    </location>
</feature>
<keyword evidence="11" id="KW-1185">Reference proteome</keyword>
<feature type="domain" description="Sushi" evidence="9">
    <location>
        <begin position="703"/>
        <end position="761"/>
    </location>
</feature>
<protein>
    <recommendedName>
        <fullName evidence="9">Sushi domain-containing protein</fullName>
    </recommendedName>
</protein>
<feature type="disulfide bond" evidence="8">
    <location>
        <begin position="827"/>
        <end position="870"/>
    </location>
</feature>